<dbReference type="InterPro" id="IPR024467">
    <property type="entry name" value="Xre/MbcA/ParS-like_toxin-bd"/>
</dbReference>
<feature type="domain" description="Antitoxin Xre/MbcA/ParS-like toxin-binding" evidence="1">
    <location>
        <begin position="98"/>
        <end position="147"/>
    </location>
</feature>
<dbReference type="RefSeq" id="WP_284193473.1">
    <property type="nucleotide sequence ID" value="NZ_BSPW01000079.1"/>
</dbReference>
<dbReference type="NCBIfam" id="TIGR02293">
    <property type="entry name" value="TAS_TIGR02293"/>
    <property type="match status" value="1"/>
</dbReference>
<evidence type="ECO:0000259" key="1">
    <source>
        <dbReference type="Pfam" id="PF09722"/>
    </source>
</evidence>
<evidence type="ECO:0000313" key="3">
    <source>
        <dbReference type="EMBL" id="GLT19623.1"/>
    </source>
</evidence>
<evidence type="ECO:0008006" key="5">
    <source>
        <dbReference type="Google" id="ProtNLM"/>
    </source>
</evidence>
<evidence type="ECO:0000259" key="2">
    <source>
        <dbReference type="Pfam" id="PF20432"/>
    </source>
</evidence>
<feature type="domain" description="Antitoxin Xre-like helix-turn-helix" evidence="2">
    <location>
        <begin position="36"/>
        <end position="92"/>
    </location>
</feature>
<comment type="caution">
    <text evidence="3">The sequence shown here is derived from an EMBL/GenBank/DDBJ whole genome shotgun (WGS) entry which is preliminary data.</text>
</comment>
<organism evidence="3 4">
    <name type="scientific">Vibrio zhanjiangensis</name>
    <dbReference type="NCBI Taxonomy" id="1046128"/>
    <lineage>
        <taxon>Bacteria</taxon>
        <taxon>Pseudomonadati</taxon>
        <taxon>Pseudomonadota</taxon>
        <taxon>Gammaproteobacteria</taxon>
        <taxon>Vibrionales</taxon>
        <taxon>Vibrionaceae</taxon>
        <taxon>Vibrio</taxon>
    </lineage>
</organism>
<accession>A0ABQ6F2A8</accession>
<proteinExistence type="predicted"/>
<dbReference type="InterPro" id="IPR011979">
    <property type="entry name" value="Antitox_Xre"/>
</dbReference>
<dbReference type="EMBL" id="BSPW01000079">
    <property type="protein sequence ID" value="GLT19623.1"/>
    <property type="molecule type" value="Genomic_DNA"/>
</dbReference>
<sequence length="150" mass="17269">MATSQLKSFKPKPSKKANFWVSLGIEDAKTARTDAVHQGFKPEVYYKVLEKTQLSQNEFYNVTHIPVSTIKRRLKKEERFNPQESDAIYRLAMLIKLATDLFNSEQRALEWVRESVYGLGGKRPLDMVSTTVDYEIVKDLIGRVEHGVFS</sequence>
<name>A0ABQ6F2A8_9VIBR</name>
<keyword evidence="4" id="KW-1185">Reference proteome</keyword>
<dbReference type="InterPro" id="IPR046847">
    <property type="entry name" value="Xre-like_HTH"/>
</dbReference>
<protein>
    <recommendedName>
        <fullName evidence="5">DUF2384 domain-containing protein</fullName>
    </recommendedName>
</protein>
<dbReference type="Proteomes" id="UP001157138">
    <property type="component" value="Unassembled WGS sequence"/>
</dbReference>
<evidence type="ECO:0000313" key="4">
    <source>
        <dbReference type="Proteomes" id="UP001157138"/>
    </source>
</evidence>
<reference evidence="4" key="1">
    <citation type="journal article" date="2019" name="Int. J. Syst. Evol. Microbiol.">
        <title>The Global Catalogue of Microorganisms (GCM) 10K type strain sequencing project: providing services to taxonomists for standard genome sequencing and annotation.</title>
        <authorList>
            <consortium name="The Broad Institute Genomics Platform"/>
            <consortium name="The Broad Institute Genome Sequencing Center for Infectious Disease"/>
            <person name="Wu L."/>
            <person name="Ma J."/>
        </authorList>
    </citation>
    <scope>NUCLEOTIDE SEQUENCE [LARGE SCALE GENOMIC DNA]</scope>
    <source>
        <strain evidence="4">NBRC 108723</strain>
    </source>
</reference>
<dbReference type="Pfam" id="PF09722">
    <property type="entry name" value="Xre_MbcA_ParS_C"/>
    <property type="match status" value="1"/>
</dbReference>
<gene>
    <name evidence="3" type="ORF">GCM10007938_34050</name>
</gene>
<dbReference type="Pfam" id="PF20432">
    <property type="entry name" value="Xre-like-HTH"/>
    <property type="match status" value="1"/>
</dbReference>